<reference evidence="2" key="1">
    <citation type="submission" date="2017-02" db="EMBL/GenBank/DDBJ databases">
        <title>Pseudomonas floridae sp. nov., a novel pathogenic bacterial species isolated from tomato.</title>
        <authorList>
            <person name="Timilsina S."/>
            <person name="Vallad G.E."/>
            <person name="Jones J.B."/>
        </authorList>
    </citation>
    <scope>NUCLEOTIDE SEQUENCE [LARGE SCALE GENOMIC DNA]</scope>
    <source>
        <strain evidence="2">GEV388</strain>
    </source>
</reference>
<dbReference type="Proteomes" id="UP000192815">
    <property type="component" value="Unassembled WGS sequence"/>
</dbReference>
<evidence type="ECO:0000313" key="1">
    <source>
        <dbReference type="EMBL" id="ORC59035.1"/>
    </source>
</evidence>
<protein>
    <recommendedName>
        <fullName evidence="3">RHS repeat-associated core domain-containing protein</fullName>
    </recommendedName>
</protein>
<proteinExistence type="predicted"/>
<comment type="caution">
    <text evidence="1">The sequence shown here is derived from an EMBL/GenBank/DDBJ whole genome shotgun (WGS) entry which is preliminary data.</text>
</comment>
<evidence type="ECO:0008006" key="3">
    <source>
        <dbReference type="Google" id="ProtNLM"/>
    </source>
</evidence>
<name>A0A1X0N5Z5_9PSED</name>
<sequence>MSPFGKGGLNAYAYCLGDPVNRKDPTGRGAVIPGLYDFLLNTVSRFKNPFQEPRNFAPLRLHNYRKDGALGLYDQVKKNGTISLVIDTHGDDPGPEGKPAIFVQEDLAVGPKRFARHVKKYDIARYKGIHLVACYSANLGEKSIAAVLAKQTGLPVKGYEGKVMVSELWNSVHQENRLEGIYKELPPYLYNPRTFYPDGTQSAIRKS</sequence>
<dbReference type="AlphaFoldDB" id="A0A1X0N5Z5"/>
<organism evidence="1 2">
    <name type="scientific">Pseudomonas floridensis</name>
    <dbReference type="NCBI Taxonomy" id="1958950"/>
    <lineage>
        <taxon>Bacteria</taxon>
        <taxon>Pseudomonadati</taxon>
        <taxon>Pseudomonadota</taxon>
        <taxon>Gammaproteobacteria</taxon>
        <taxon>Pseudomonadales</taxon>
        <taxon>Pseudomonadaceae</taxon>
        <taxon>Pseudomonas</taxon>
    </lineage>
</organism>
<gene>
    <name evidence="1" type="ORF">BZK31_12400</name>
</gene>
<evidence type="ECO:0000313" key="2">
    <source>
        <dbReference type="Proteomes" id="UP000192815"/>
    </source>
</evidence>
<accession>A0A1X0N5Z5</accession>
<keyword evidence="2" id="KW-1185">Reference proteome</keyword>
<dbReference type="EMBL" id="MUIO01000041">
    <property type="protein sequence ID" value="ORC59035.1"/>
    <property type="molecule type" value="Genomic_DNA"/>
</dbReference>